<dbReference type="GO" id="GO:0005737">
    <property type="term" value="C:cytoplasm"/>
    <property type="evidence" value="ECO:0007669"/>
    <property type="project" value="TreeGrafter"/>
</dbReference>
<dbReference type="PANTHER" id="PTHR48104">
    <property type="entry name" value="METACASPASE-4"/>
    <property type="match status" value="1"/>
</dbReference>
<feature type="domain" description="Peptidase C14 caspase" evidence="1">
    <location>
        <begin position="8"/>
        <end position="236"/>
    </location>
</feature>
<dbReference type="RefSeq" id="WP_011611670.1">
    <property type="nucleotide sequence ID" value="NC_008312.1"/>
</dbReference>
<organism evidence="2">
    <name type="scientific">Trichodesmium erythraeum (strain IMS101)</name>
    <dbReference type="NCBI Taxonomy" id="203124"/>
    <lineage>
        <taxon>Bacteria</taxon>
        <taxon>Bacillati</taxon>
        <taxon>Cyanobacteriota</taxon>
        <taxon>Cyanophyceae</taxon>
        <taxon>Oscillatoriophycideae</taxon>
        <taxon>Oscillatoriales</taxon>
        <taxon>Microcoleaceae</taxon>
        <taxon>Trichodesmium</taxon>
    </lineage>
</organism>
<dbReference type="STRING" id="203124.Tery_2058"/>
<dbReference type="eggNOG" id="COG4249">
    <property type="taxonomic scope" value="Bacteria"/>
</dbReference>
<dbReference type="Pfam" id="PF00656">
    <property type="entry name" value="Peptidase_C14"/>
    <property type="match status" value="1"/>
</dbReference>
<dbReference type="InterPro" id="IPR011600">
    <property type="entry name" value="Pept_C14_caspase"/>
</dbReference>
<proteinExistence type="predicted"/>
<sequence>MSQTFNQGYAVVIGVGDDLPITIDDATAIANVLGDLSRCAYPTDQVRLLTGEKANRANVLSALSWLAETTGKDDTAIVYFSGHGIEKPDYYLMPYGYNLENLEGTAIRGETFTECLRAIKTKKLLVLLDCCHAGGQADPKGIIKSPLPPSAIAQLGSSSGRVILASSRKDELSWTGKPYSVFTVALLEALAGYGIFEQDGYARVLDLAMWVGRKVPERTGDEQHPIIKVSNLEDNFALAWYAGGEKSVRPLPKWETNIPSITPGLDIEQVATWRRMLANYRENLLLIEERMSEFVEFTDVPLTLLKNKRRIEAEITKLEKKLGG</sequence>
<dbReference type="GO" id="GO:0004197">
    <property type="term" value="F:cysteine-type endopeptidase activity"/>
    <property type="evidence" value="ECO:0007669"/>
    <property type="project" value="InterPro"/>
</dbReference>
<dbReference type="HOGENOM" id="CLU_064919_0_0_3"/>
<evidence type="ECO:0000259" key="1">
    <source>
        <dbReference type="Pfam" id="PF00656"/>
    </source>
</evidence>
<dbReference type="SUPFAM" id="SSF52129">
    <property type="entry name" value="Caspase-like"/>
    <property type="match status" value="1"/>
</dbReference>
<dbReference type="OrthoDB" id="161433at2"/>
<dbReference type="EMBL" id="CP000393">
    <property type="protein sequence ID" value="ABG51299.1"/>
    <property type="molecule type" value="Genomic_DNA"/>
</dbReference>
<dbReference type="InterPro" id="IPR050452">
    <property type="entry name" value="Metacaspase"/>
</dbReference>
<dbReference type="KEGG" id="ter:Tery_2058"/>
<dbReference type="AlphaFoldDB" id="Q113M5"/>
<dbReference type="PANTHER" id="PTHR48104:SF30">
    <property type="entry name" value="METACASPASE-1"/>
    <property type="match status" value="1"/>
</dbReference>
<gene>
    <name evidence="2" type="ordered locus">Tery_2058</name>
</gene>
<dbReference type="Gene3D" id="3.40.50.1460">
    <property type="match status" value="1"/>
</dbReference>
<dbReference type="GO" id="GO:0006508">
    <property type="term" value="P:proteolysis"/>
    <property type="evidence" value="ECO:0007669"/>
    <property type="project" value="InterPro"/>
</dbReference>
<name>Q113M5_TRIEI</name>
<accession>Q113M5</accession>
<evidence type="ECO:0000313" key="2">
    <source>
        <dbReference type="EMBL" id="ABG51299.1"/>
    </source>
</evidence>
<dbReference type="InterPro" id="IPR029030">
    <property type="entry name" value="Caspase-like_dom_sf"/>
</dbReference>
<reference evidence="2" key="1">
    <citation type="submission" date="2006-06" db="EMBL/GenBank/DDBJ databases">
        <title>Complete sequence of Trichodesmium erythraeum IMS101.</title>
        <authorList>
            <consortium name="US DOE Joint Genome Institute"/>
            <person name="Copeland A."/>
            <person name="Lucas S."/>
            <person name="Lapidus A."/>
            <person name="Barry K."/>
            <person name="Detter J.C."/>
            <person name="Glavina del Rio T."/>
            <person name="Hammon N."/>
            <person name="Israni S."/>
            <person name="Dalin E."/>
            <person name="Tice H."/>
            <person name="Pitluck S."/>
            <person name="Kiss H."/>
            <person name="Munk A.C."/>
            <person name="Brettin T."/>
            <person name="Bruce D."/>
            <person name="Han C."/>
            <person name="Tapia R."/>
            <person name="Gilna P."/>
            <person name="Schmutz J."/>
            <person name="Larimer F."/>
            <person name="Land M."/>
            <person name="Hauser L."/>
            <person name="Kyrpides N."/>
            <person name="Kim E."/>
            <person name="Richardson P."/>
        </authorList>
    </citation>
    <scope>NUCLEOTIDE SEQUENCE [LARGE SCALE GENOMIC DNA]</scope>
    <source>
        <strain evidence="2">IMS101</strain>
    </source>
</reference>
<protein>
    <submittedName>
        <fullName evidence="2">Peptidase C14, caspase catalytic subunit p20</fullName>
    </submittedName>
</protein>